<reference evidence="6" key="3">
    <citation type="submission" date="2015-02" db="UniProtKB">
        <authorList>
            <consortium name="EnsemblProtists"/>
        </authorList>
    </citation>
    <scope>IDENTIFICATION</scope>
    <source>
        <strain evidence="6">DAOM BR144</strain>
    </source>
</reference>
<keyword evidence="4" id="KW-0862">Zinc</keyword>
<keyword evidence="1" id="KW-0479">Metal-binding</keyword>
<name>K3X2E8_GLOUD</name>
<accession>K3X2E8</accession>
<dbReference type="SUPFAM" id="SSF52540">
    <property type="entry name" value="P-loop containing nucleoside triphosphate hydrolases"/>
    <property type="match status" value="1"/>
</dbReference>
<dbReference type="InterPro" id="IPR041677">
    <property type="entry name" value="DNA2/NAM7_AAA_11"/>
</dbReference>
<dbReference type="Proteomes" id="UP000019132">
    <property type="component" value="Unassembled WGS sequence"/>
</dbReference>
<feature type="domain" description="NF-X1-type" evidence="5">
    <location>
        <begin position="851"/>
        <end position="867"/>
    </location>
</feature>
<dbReference type="EMBL" id="GL376562">
    <property type="status" value="NOT_ANNOTATED_CDS"/>
    <property type="molecule type" value="Genomic_DNA"/>
</dbReference>
<dbReference type="SMART" id="SM00438">
    <property type="entry name" value="ZnF_NFX"/>
    <property type="match status" value="3"/>
</dbReference>
<dbReference type="InterPro" id="IPR041679">
    <property type="entry name" value="DNA2/NAM7-like_C"/>
</dbReference>
<reference evidence="7" key="2">
    <citation type="submission" date="2010-04" db="EMBL/GenBank/DDBJ databases">
        <authorList>
            <person name="Buell R."/>
            <person name="Hamilton J."/>
            <person name="Hostetler J."/>
        </authorList>
    </citation>
    <scope>NUCLEOTIDE SEQUENCE [LARGE SCALE GENOMIC DNA]</scope>
    <source>
        <strain evidence="7">DAOM:BR144</strain>
    </source>
</reference>
<dbReference type="InterPro" id="IPR045055">
    <property type="entry name" value="DNA2/NAM7-like"/>
</dbReference>
<dbReference type="PANTHER" id="PTHR10887">
    <property type="entry name" value="DNA2/NAM7 HELICASE FAMILY"/>
    <property type="match status" value="1"/>
</dbReference>
<dbReference type="CDD" id="cd06008">
    <property type="entry name" value="NF-X1-zinc-finger"/>
    <property type="match status" value="1"/>
</dbReference>
<evidence type="ECO:0000256" key="2">
    <source>
        <dbReference type="ARBA" id="ARBA00022737"/>
    </source>
</evidence>
<dbReference type="InParanoid" id="K3X2E8"/>
<dbReference type="Gene3D" id="3.40.50.300">
    <property type="entry name" value="P-loop containing nucleotide triphosphate hydrolases"/>
    <property type="match status" value="2"/>
</dbReference>
<keyword evidence="3" id="KW-0863">Zinc-finger</keyword>
<evidence type="ECO:0000259" key="5">
    <source>
        <dbReference type="SMART" id="SM00438"/>
    </source>
</evidence>
<dbReference type="CDD" id="cd18808">
    <property type="entry name" value="SF1_C_Upf1"/>
    <property type="match status" value="1"/>
</dbReference>
<keyword evidence="2" id="KW-0677">Repeat</keyword>
<dbReference type="GO" id="GO:0008270">
    <property type="term" value="F:zinc ion binding"/>
    <property type="evidence" value="ECO:0007669"/>
    <property type="project" value="UniProtKB-KW"/>
</dbReference>
<dbReference type="HOGENOM" id="CLU_250999_0_0_1"/>
<evidence type="ECO:0000256" key="4">
    <source>
        <dbReference type="ARBA" id="ARBA00022833"/>
    </source>
</evidence>
<keyword evidence="7" id="KW-1185">Reference proteome</keyword>
<sequence>RYKAGSLVCIASGVATKVATAHLADGHDDDQLFPRYANLAAQELIFATVCESKIEDFSTNLDRFSISLKLLDTSETVNLVTTLTDRNRVNLLIEVRGLFFPAYEPILRTLQDLNTRNLAPELQQCLYGDVGQHLSWRNKPKYAQGIQAYNLQFLVKKDDKSGVNLSHVPVENFEQLVKYLRPFEKRACLTLDETQVEAFAAALTQQVCLIQGPPGTGKSYVGTKIVQGILNQRHLQIGPILCVCYTNHALDQFLEDLVKDGVPVERIVRVGSRSKSEVLEQRTLSVLKKTSLSSRQEGYRFGQLRSECQKIEVNTLDDFVETSTSPKSFFKWMECRHPHEYASIVGLEDEDGFQVQCQSKEGIQTRWNEWKRNNTRHTGTSDMWKLSARQRAAQVAQWKMEWRGSVRADIKYQLDKYYDYVAQAEEIDNARMLRILKSAKVVGITTTGCAMHQALIRALAPEIIVCEEAGEVLEAHLLACLSHATQQVIQIGDHMQLRPILNEYVLSHSSNGGYNLDISMFERLVGERVDTTTGGAKVPGSLVSLHVQRRMRPEICDLVRCTLYPKLADGPQVYEYPDTRGFTHNLWFFDHDAPENTGELSCKNTFEAEMIVELVAYAIKQGYGADEITILTPYLGQLVLIRSFLQVKNFRFALDEKDAEAIQLAGIDDSDNEESEKISKQTTRNTSSVVIKTLKECVRLSTVDNFQGNESHLVFISTVRSNDRGRTGFLKTFNRVNVMLSRAKSAMFILGSAATVRRSSKATMFNRVLDILEDKGAIGRTIGLRCQKHGTVHQAASALDIRSKSPDGGCGIQCNQRLSCGHGCPKLCHADDPRHVTGFCMEPCVRRVAVCGHFCKSRCYESCRCKEIIPLHTFPCGHTLKNANCLAVHAGTLRCQAKVMVQMPFCKHSSTVSCEFVEKLQRAVERNNLYELWKMNVQCNAICNKTRTDCKHVCQRSCGACMASSLEKDVSNATESDMMEAGLRKIHFGKCAHPCKRMLFCGHSCSTYCHPAGSCPPCPANCRNECSHSKCSQACKEPCVSCAQPCTWTCSHYKETCALPCGSPCTRFPCDLRCPKQLGDCGHQCPGLCGEPCLTSAFCRECPPTVCTQGDEVVDLVMAASLRDHDPDESPLVQLRCGHTFTIETLDGCLSMTDFYEQAENGEWVGVKPLKTPKDGIFSMNCPVCRAPVSGVHRYGRLLNFNQLAQSELKYLHSVVAQIESLVQKREQIGNAGSKAQLASMDSLVKQFRALSNKDTPTQDVWTKESSQLEKLGFEGSSFNLNSYRNIMQNHVKILVNLELLELLVLKVQSIDVEQSQAYRNHVTRAFDEGIQLEKTLGKMCLASESHSSASKAILLGMQLRVAFLGHNLPDDESKLWRQRQTLVNKVEDSLSVLLSRGRRLATEMLERAQHLCDLAKRLGHLSKAEKLEIFKVFAKGNDDYARGYGGRWYVVDIDLL</sequence>
<evidence type="ECO:0000256" key="1">
    <source>
        <dbReference type="ARBA" id="ARBA00022723"/>
    </source>
</evidence>
<feature type="domain" description="NF-X1-type" evidence="5">
    <location>
        <begin position="820"/>
        <end position="846"/>
    </location>
</feature>
<dbReference type="InterPro" id="IPR047187">
    <property type="entry name" value="SF1_C_Upf1"/>
</dbReference>
<organism evidence="6 7">
    <name type="scientific">Globisporangium ultimum (strain ATCC 200006 / CBS 805.95 / DAOM BR144)</name>
    <name type="common">Pythium ultimum</name>
    <dbReference type="NCBI Taxonomy" id="431595"/>
    <lineage>
        <taxon>Eukaryota</taxon>
        <taxon>Sar</taxon>
        <taxon>Stramenopiles</taxon>
        <taxon>Oomycota</taxon>
        <taxon>Peronosporomycetes</taxon>
        <taxon>Pythiales</taxon>
        <taxon>Pythiaceae</taxon>
        <taxon>Globisporangium</taxon>
    </lineage>
</organism>
<dbReference type="EnsemblProtists" id="PYU1_T011397">
    <property type="protein sequence ID" value="PYU1_T011397"/>
    <property type="gene ID" value="PYU1_G011372"/>
</dbReference>
<dbReference type="Pfam" id="PF13086">
    <property type="entry name" value="AAA_11"/>
    <property type="match status" value="1"/>
</dbReference>
<dbReference type="VEuPathDB" id="FungiDB:PYU1_G011372"/>
<reference evidence="7" key="1">
    <citation type="journal article" date="2010" name="Genome Biol.">
        <title>Genome sequence of the necrotrophic plant pathogen Pythium ultimum reveals original pathogenicity mechanisms and effector repertoire.</title>
        <authorList>
            <person name="Levesque C.A."/>
            <person name="Brouwer H."/>
            <person name="Cano L."/>
            <person name="Hamilton J.P."/>
            <person name="Holt C."/>
            <person name="Huitema E."/>
            <person name="Raffaele S."/>
            <person name="Robideau G.P."/>
            <person name="Thines M."/>
            <person name="Win J."/>
            <person name="Zerillo M.M."/>
            <person name="Beakes G.W."/>
            <person name="Boore J.L."/>
            <person name="Busam D."/>
            <person name="Dumas B."/>
            <person name="Ferriera S."/>
            <person name="Fuerstenberg S.I."/>
            <person name="Gachon C.M."/>
            <person name="Gaulin E."/>
            <person name="Govers F."/>
            <person name="Grenville-Briggs L."/>
            <person name="Horner N."/>
            <person name="Hostetler J."/>
            <person name="Jiang R.H."/>
            <person name="Johnson J."/>
            <person name="Krajaejun T."/>
            <person name="Lin H."/>
            <person name="Meijer H.J."/>
            <person name="Moore B."/>
            <person name="Morris P."/>
            <person name="Phuntmart V."/>
            <person name="Puiu D."/>
            <person name="Shetty J."/>
            <person name="Stajich J.E."/>
            <person name="Tripathy S."/>
            <person name="Wawra S."/>
            <person name="van West P."/>
            <person name="Whitty B.R."/>
            <person name="Coutinho P.M."/>
            <person name="Henrissat B."/>
            <person name="Martin F."/>
            <person name="Thomas P.D."/>
            <person name="Tyler B.M."/>
            <person name="De Vries R.P."/>
            <person name="Kamoun S."/>
            <person name="Yandell M."/>
            <person name="Tisserat N."/>
            <person name="Buell C.R."/>
        </authorList>
    </citation>
    <scope>NUCLEOTIDE SEQUENCE</scope>
    <source>
        <strain evidence="7">DAOM:BR144</strain>
    </source>
</reference>
<dbReference type="eggNOG" id="KOG1807">
    <property type="taxonomic scope" value="Eukaryota"/>
</dbReference>
<dbReference type="Pfam" id="PF13087">
    <property type="entry name" value="AAA_12"/>
    <property type="match status" value="1"/>
</dbReference>
<dbReference type="CDD" id="cd17936">
    <property type="entry name" value="EEXXEc_NFX1"/>
    <property type="match status" value="1"/>
</dbReference>
<dbReference type="PANTHER" id="PTHR10887:SF341">
    <property type="entry name" value="NFX1-TYPE ZINC FINGER-CONTAINING PROTEIN 1"/>
    <property type="match status" value="1"/>
</dbReference>
<proteinExistence type="predicted"/>
<evidence type="ECO:0000313" key="6">
    <source>
        <dbReference type="EnsemblProtists" id="PYU1_T011397"/>
    </source>
</evidence>
<dbReference type="InterPro" id="IPR000967">
    <property type="entry name" value="Znf_NFX1"/>
</dbReference>
<protein>
    <recommendedName>
        <fullName evidence="5">NF-X1-type domain-containing protein</fullName>
    </recommendedName>
</protein>
<evidence type="ECO:0000256" key="3">
    <source>
        <dbReference type="ARBA" id="ARBA00022771"/>
    </source>
</evidence>
<evidence type="ECO:0000313" key="7">
    <source>
        <dbReference type="Proteomes" id="UP000019132"/>
    </source>
</evidence>
<dbReference type="GO" id="GO:0031380">
    <property type="term" value="C:nuclear RNA-directed RNA polymerase complex"/>
    <property type="evidence" value="ECO:0007669"/>
    <property type="project" value="TreeGrafter"/>
</dbReference>
<feature type="domain" description="NF-X1-type" evidence="5">
    <location>
        <begin position="1001"/>
        <end position="1020"/>
    </location>
</feature>
<dbReference type="GO" id="GO:0004386">
    <property type="term" value="F:helicase activity"/>
    <property type="evidence" value="ECO:0007669"/>
    <property type="project" value="InterPro"/>
</dbReference>
<dbReference type="GO" id="GO:0031048">
    <property type="term" value="P:regulatory ncRNA-mediated heterochromatin formation"/>
    <property type="evidence" value="ECO:0007669"/>
    <property type="project" value="TreeGrafter"/>
</dbReference>
<dbReference type="STRING" id="431595.K3X2E8"/>
<dbReference type="InterPro" id="IPR027417">
    <property type="entry name" value="P-loop_NTPase"/>
</dbReference>